<keyword evidence="2" id="KW-1185">Reference proteome</keyword>
<keyword evidence="1" id="KW-1133">Transmembrane helix</keyword>
<keyword evidence="1" id="KW-0812">Transmembrane</keyword>
<organism evidence="2 3">
    <name type="scientific">Romanomermis culicivorax</name>
    <name type="common">Nematode worm</name>
    <dbReference type="NCBI Taxonomy" id="13658"/>
    <lineage>
        <taxon>Eukaryota</taxon>
        <taxon>Metazoa</taxon>
        <taxon>Ecdysozoa</taxon>
        <taxon>Nematoda</taxon>
        <taxon>Enoplea</taxon>
        <taxon>Dorylaimia</taxon>
        <taxon>Mermithida</taxon>
        <taxon>Mermithoidea</taxon>
        <taxon>Mermithidae</taxon>
        <taxon>Romanomermis</taxon>
    </lineage>
</organism>
<dbReference type="Proteomes" id="UP000887565">
    <property type="component" value="Unplaced"/>
</dbReference>
<evidence type="ECO:0000313" key="2">
    <source>
        <dbReference type="Proteomes" id="UP000887565"/>
    </source>
</evidence>
<keyword evidence="1" id="KW-0472">Membrane</keyword>
<evidence type="ECO:0000256" key="1">
    <source>
        <dbReference type="SAM" id="Phobius"/>
    </source>
</evidence>
<proteinExistence type="predicted"/>
<accession>A0A915HU40</accession>
<protein>
    <submittedName>
        <fullName evidence="3">Uncharacterized protein</fullName>
    </submittedName>
</protein>
<dbReference type="AlphaFoldDB" id="A0A915HU40"/>
<name>A0A915HU40_ROMCU</name>
<reference evidence="3" key="1">
    <citation type="submission" date="2022-11" db="UniProtKB">
        <authorList>
            <consortium name="WormBaseParasite"/>
        </authorList>
    </citation>
    <scope>IDENTIFICATION</scope>
</reference>
<feature type="transmembrane region" description="Helical" evidence="1">
    <location>
        <begin position="26"/>
        <end position="45"/>
    </location>
</feature>
<evidence type="ECO:0000313" key="3">
    <source>
        <dbReference type="WBParaSite" id="nRc.2.0.1.t05289-RA"/>
    </source>
</evidence>
<sequence length="85" mass="9582">MILTNMDTSQMGAKFIQREEERSPIIVAKIASIFDSFIFIFWAIMCQSQCQCNCQRKMEKAGPSTAAILHLSSEAKGQRPRHTAC</sequence>
<dbReference type="WBParaSite" id="nRc.2.0.1.t05289-RA">
    <property type="protein sequence ID" value="nRc.2.0.1.t05289-RA"/>
    <property type="gene ID" value="nRc.2.0.1.g05289"/>
</dbReference>